<evidence type="ECO:0000259" key="12">
    <source>
        <dbReference type="Pfam" id="PF08546"/>
    </source>
</evidence>
<dbReference type="UniPathway" id="UPA00028">
    <property type="reaction ID" value="UER00004"/>
</dbReference>
<evidence type="ECO:0000256" key="9">
    <source>
        <dbReference type="ARBA" id="ARBA00048793"/>
    </source>
</evidence>
<dbReference type="EC" id="1.1.1.169" evidence="3 10"/>
<keyword evidence="14" id="KW-1185">Reference proteome</keyword>
<keyword evidence="6 10" id="KW-0521">NADP</keyword>
<protein>
    <recommendedName>
        <fullName evidence="4 10">2-dehydropantoate 2-reductase</fullName>
        <ecNumber evidence="3 10">1.1.1.169</ecNumber>
    </recommendedName>
    <alternativeName>
        <fullName evidence="8 10">Ketopantoate reductase</fullName>
    </alternativeName>
</protein>
<evidence type="ECO:0000259" key="11">
    <source>
        <dbReference type="Pfam" id="PF02558"/>
    </source>
</evidence>
<sequence>MATAAILGAGAIGQLLANLLIQAGHNAVVINHRIDQAEDRQHQFESVDGGISRITLEHRPNTQAWQPDLLLVTTKAYQGEQALRPVLEWLKPSTPIVLLHNGMGPQQRLANAHPHHSWWAGMLTDGALVTEPDGIRHTGKGIRFTGPLNDAHAKSRAIDALSAIGFESVDILPKLWQKLAVNAVINPLTVVLDCQNGNIAEMIHRPQVQALCEELTLVAEAEGQHWPQNQALDWVLTVANATASNSSSMRQDWRSGRQSELAAINGYLLECAEKHGLSLPTHQALVEAVANQFNR</sequence>
<dbReference type="Pfam" id="PF08546">
    <property type="entry name" value="ApbA_C"/>
    <property type="match status" value="1"/>
</dbReference>
<feature type="domain" description="Ketopantoate reductase N-terminal" evidence="11">
    <location>
        <begin position="5"/>
        <end position="147"/>
    </location>
</feature>
<dbReference type="Proteomes" id="UP000305675">
    <property type="component" value="Unassembled WGS sequence"/>
</dbReference>
<keyword evidence="5 10" id="KW-0566">Pantothenate biosynthesis</keyword>
<comment type="catalytic activity">
    <reaction evidence="9 10">
        <text>(R)-pantoate + NADP(+) = 2-dehydropantoate + NADPH + H(+)</text>
        <dbReference type="Rhea" id="RHEA:16233"/>
        <dbReference type="ChEBI" id="CHEBI:11561"/>
        <dbReference type="ChEBI" id="CHEBI:15378"/>
        <dbReference type="ChEBI" id="CHEBI:15980"/>
        <dbReference type="ChEBI" id="CHEBI:57783"/>
        <dbReference type="ChEBI" id="CHEBI:58349"/>
        <dbReference type="EC" id="1.1.1.169"/>
    </reaction>
</comment>
<feature type="domain" description="Ketopantoate reductase C-terminal" evidence="12">
    <location>
        <begin position="170"/>
        <end position="290"/>
    </location>
</feature>
<dbReference type="InterPro" id="IPR050838">
    <property type="entry name" value="Ketopantoate_reductase"/>
</dbReference>
<evidence type="ECO:0000256" key="8">
    <source>
        <dbReference type="ARBA" id="ARBA00032024"/>
    </source>
</evidence>
<reference evidence="13 14" key="1">
    <citation type="submission" date="2019-04" db="EMBL/GenBank/DDBJ databases">
        <authorList>
            <person name="Hwang J.C."/>
        </authorList>
    </citation>
    <scope>NUCLEOTIDE SEQUENCE [LARGE SCALE GENOMIC DNA]</scope>
    <source>
        <strain evidence="13 14">IMCC35002</strain>
    </source>
</reference>
<dbReference type="GO" id="GO:0050661">
    <property type="term" value="F:NADP binding"/>
    <property type="evidence" value="ECO:0007669"/>
    <property type="project" value="TreeGrafter"/>
</dbReference>
<keyword evidence="7 10" id="KW-0560">Oxidoreductase</keyword>
<evidence type="ECO:0000313" key="14">
    <source>
        <dbReference type="Proteomes" id="UP000305675"/>
    </source>
</evidence>
<gene>
    <name evidence="13" type="ORF">FCL42_18655</name>
</gene>
<evidence type="ECO:0000256" key="10">
    <source>
        <dbReference type="RuleBase" id="RU362068"/>
    </source>
</evidence>
<dbReference type="NCBIfam" id="TIGR00745">
    <property type="entry name" value="apbA_panE"/>
    <property type="match status" value="1"/>
</dbReference>
<dbReference type="InterPro" id="IPR003710">
    <property type="entry name" value="ApbA"/>
</dbReference>
<dbReference type="InterPro" id="IPR013328">
    <property type="entry name" value="6PGD_dom2"/>
</dbReference>
<comment type="function">
    <text evidence="10">Catalyzes the NADPH-dependent reduction of ketopantoate into pantoic acid.</text>
</comment>
<dbReference type="PANTHER" id="PTHR43765:SF2">
    <property type="entry name" value="2-DEHYDROPANTOATE 2-REDUCTASE"/>
    <property type="match status" value="1"/>
</dbReference>
<dbReference type="RefSeq" id="WP_136864950.1">
    <property type="nucleotide sequence ID" value="NZ_SWCJ01000020.1"/>
</dbReference>
<comment type="similarity">
    <text evidence="2 10">Belongs to the ketopantoate reductase family.</text>
</comment>
<proteinExistence type="inferred from homology"/>
<dbReference type="GO" id="GO:0015940">
    <property type="term" value="P:pantothenate biosynthetic process"/>
    <property type="evidence" value="ECO:0007669"/>
    <property type="project" value="UniProtKB-UniPathway"/>
</dbReference>
<dbReference type="GO" id="GO:0008677">
    <property type="term" value="F:2-dehydropantoate 2-reductase activity"/>
    <property type="evidence" value="ECO:0007669"/>
    <property type="project" value="UniProtKB-EC"/>
</dbReference>
<dbReference type="Gene3D" id="3.40.50.720">
    <property type="entry name" value="NAD(P)-binding Rossmann-like Domain"/>
    <property type="match status" value="1"/>
</dbReference>
<dbReference type="Pfam" id="PF02558">
    <property type="entry name" value="ApbA"/>
    <property type="match status" value="1"/>
</dbReference>
<evidence type="ECO:0000256" key="2">
    <source>
        <dbReference type="ARBA" id="ARBA00007870"/>
    </source>
</evidence>
<dbReference type="InterPro" id="IPR008927">
    <property type="entry name" value="6-PGluconate_DH-like_C_sf"/>
</dbReference>
<organism evidence="13 14">
    <name type="scientific">Ferrimonas aestuarii</name>
    <dbReference type="NCBI Taxonomy" id="2569539"/>
    <lineage>
        <taxon>Bacteria</taxon>
        <taxon>Pseudomonadati</taxon>
        <taxon>Pseudomonadota</taxon>
        <taxon>Gammaproteobacteria</taxon>
        <taxon>Alteromonadales</taxon>
        <taxon>Ferrimonadaceae</taxon>
        <taxon>Ferrimonas</taxon>
    </lineage>
</organism>
<comment type="caution">
    <text evidence="13">The sequence shown here is derived from an EMBL/GenBank/DDBJ whole genome shotgun (WGS) entry which is preliminary data.</text>
</comment>
<accession>A0A4V5NVJ4</accession>
<dbReference type="AlphaFoldDB" id="A0A4V5NVJ4"/>
<evidence type="ECO:0000256" key="6">
    <source>
        <dbReference type="ARBA" id="ARBA00022857"/>
    </source>
</evidence>
<dbReference type="InterPro" id="IPR013752">
    <property type="entry name" value="KPA_reductase"/>
</dbReference>
<dbReference type="InterPro" id="IPR036291">
    <property type="entry name" value="NAD(P)-bd_dom_sf"/>
</dbReference>
<dbReference type="SUPFAM" id="SSF48179">
    <property type="entry name" value="6-phosphogluconate dehydrogenase C-terminal domain-like"/>
    <property type="match status" value="1"/>
</dbReference>
<evidence type="ECO:0000256" key="5">
    <source>
        <dbReference type="ARBA" id="ARBA00022655"/>
    </source>
</evidence>
<evidence type="ECO:0000256" key="7">
    <source>
        <dbReference type="ARBA" id="ARBA00023002"/>
    </source>
</evidence>
<dbReference type="PANTHER" id="PTHR43765">
    <property type="entry name" value="2-DEHYDROPANTOATE 2-REDUCTASE-RELATED"/>
    <property type="match status" value="1"/>
</dbReference>
<comment type="pathway">
    <text evidence="1 10">Cofactor biosynthesis; (R)-pantothenate biosynthesis; (R)-pantoate from 3-methyl-2-oxobutanoate: step 2/2.</text>
</comment>
<evidence type="ECO:0000313" key="13">
    <source>
        <dbReference type="EMBL" id="TKB50839.1"/>
    </source>
</evidence>
<dbReference type="OrthoDB" id="6530772at2"/>
<name>A0A4V5NVJ4_9GAMM</name>
<evidence type="ECO:0000256" key="3">
    <source>
        <dbReference type="ARBA" id="ARBA00013014"/>
    </source>
</evidence>
<dbReference type="SUPFAM" id="SSF51735">
    <property type="entry name" value="NAD(P)-binding Rossmann-fold domains"/>
    <property type="match status" value="1"/>
</dbReference>
<dbReference type="EMBL" id="SWCJ01000020">
    <property type="protein sequence ID" value="TKB50839.1"/>
    <property type="molecule type" value="Genomic_DNA"/>
</dbReference>
<dbReference type="Gene3D" id="1.10.1040.10">
    <property type="entry name" value="N-(1-d-carboxylethyl)-l-norvaline Dehydrogenase, domain 2"/>
    <property type="match status" value="1"/>
</dbReference>
<dbReference type="InterPro" id="IPR013332">
    <property type="entry name" value="KPR_N"/>
</dbReference>
<dbReference type="GO" id="GO:0005737">
    <property type="term" value="C:cytoplasm"/>
    <property type="evidence" value="ECO:0007669"/>
    <property type="project" value="TreeGrafter"/>
</dbReference>
<evidence type="ECO:0000256" key="1">
    <source>
        <dbReference type="ARBA" id="ARBA00004994"/>
    </source>
</evidence>
<evidence type="ECO:0000256" key="4">
    <source>
        <dbReference type="ARBA" id="ARBA00019465"/>
    </source>
</evidence>